<organism evidence="7 8">
    <name type="scientific">Streptomyces caeni</name>
    <dbReference type="NCBI Taxonomy" id="2307231"/>
    <lineage>
        <taxon>Bacteria</taxon>
        <taxon>Bacillati</taxon>
        <taxon>Actinomycetota</taxon>
        <taxon>Actinomycetes</taxon>
        <taxon>Kitasatosporales</taxon>
        <taxon>Streptomycetaceae</taxon>
        <taxon>Streptomyces</taxon>
    </lineage>
</organism>
<feature type="transmembrane region" description="Helical" evidence="6">
    <location>
        <begin position="254"/>
        <end position="276"/>
    </location>
</feature>
<dbReference type="PANTHER" id="PTHR45649">
    <property type="entry name" value="AMINO-ACID PERMEASE BAT1"/>
    <property type="match status" value="1"/>
</dbReference>
<dbReference type="InterPro" id="IPR002293">
    <property type="entry name" value="AA/rel_permease1"/>
</dbReference>
<keyword evidence="3 6" id="KW-0812">Transmembrane</keyword>
<evidence type="ECO:0000313" key="7">
    <source>
        <dbReference type="EMBL" id="MFD1659050.1"/>
    </source>
</evidence>
<dbReference type="PIRSF" id="PIRSF006060">
    <property type="entry name" value="AA_transporter"/>
    <property type="match status" value="1"/>
</dbReference>
<evidence type="ECO:0000256" key="1">
    <source>
        <dbReference type="ARBA" id="ARBA00004141"/>
    </source>
</evidence>
<evidence type="ECO:0000256" key="4">
    <source>
        <dbReference type="ARBA" id="ARBA00022989"/>
    </source>
</evidence>
<dbReference type="RefSeq" id="WP_381081734.1">
    <property type="nucleotide sequence ID" value="NZ_JBHUDX010000030.1"/>
</dbReference>
<protein>
    <submittedName>
        <fullName evidence="7">Amino acid permease</fullName>
    </submittedName>
</protein>
<dbReference type="Gene3D" id="1.20.1740.10">
    <property type="entry name" value="Amino acid/polyamine transporter I"/>
    <property type="match status" value="1"/>
</dbReference>
<feature type="transmembrane region" description="Helical" evidence="6">
    <location>
        <begin position="415"/>
        <end position="433"/>
    </location>
</feature>
<name>A0ABW4ISW7_9ACTN</name>
<comment type="subcellular location">
    <subcellularLocation>
        <location evidence="1">Membrane</location>
        <topology evidence="1">Multi-pass membrane protein</topology>
    </subcellularLocation>
</comment>
<feature type="transmembrane region" description="Helical" evidence="6">
    <location>
        <begin position="307"/>
        <end position="333"/>
    </location>
</feature>
<keyword evidence="2" id="KW-0813">Transport</keyword>
<dbReference type="EMBL" id="JBHUDX010000030">
    <property type="protein sequence ID" value="MFD1659050.1"/>
    <property type="molecule type" value="Genomic_DNA"/>
</dbReference>
<feature type="transmembrane region" description="Helical" evidence="6">
    <location>
        <begin position="354"/>
        <end position="374"/>
    </location>
</feature>
<feature type="transmembrane region" description="Helical" evidence="6">
    <location>
        <begin position="212"/>
        <end position="233"/>
    </location>
</feature>
<comment type="caution">
    <text evidence="7">The sequence shown here is derived from an EMBL/GenBank/DDBJ whole genome shotgun (WGS) entry which is preliminary data.</text>
</comment>
<keyword evidence="4 6" id="KW-1133">Transmembrane helix</keyword>
<feature type="transmembrane region" description="Helical" evidence="6">
    <location>
        <begin position="453"/>
        <end position="473"/>
    </location>
</feature>
<dbReference type="PANTHER" id="PTHR45649:SF26">
    <property type="entry name" value="OS04G0435100 PROTEIN"/>
    <property type="match status" value="1"/>
</dbReference>
<evidence type="ECO:0000256" key="2">
    <source>
        <dbReference type="ARBA" id="ARBA00022448"/>
    </source>
</evidence>
<feature type="transmembrane region" description="Helical" evidence="6">
    <location>
        <begin position="33"/>
        <end position="56"/>
    </location>
</feature>
<feature type="transmembrane region" description="Helical" evidence="6">
    <location>
        <begin position="170"/>
        <end position="192"/>
    </location>
</feature>
<evidence type="ECO:0000256" key="6">
    <source>
        <dbReference type="SAM" id="Phobius"/>
    </source>
</evidence>
<gene>
    <name evidence="7" type="ORF">ACFSL4_12735</name>
</gene>
<keyword evidence="8" id="KW-1185">Reference proteome</keyword>
<feature type="transmembrane region" description="Helical" evidence="6">
    <location>
        <begin position="380"/>
        <end position="403"/>
    </location>
</feature>
<reference evidence="8" key="1">
    <citation type="journal article" date="2019" name="Int. J. Syst. Evol. Microbiol.">
        <title>The Global Catalogue of Microorganisms (GCM) 10K type strain sequencing project: providing services to taxonomists for standard genome sequencing and annotation.</title>
        <authorList>
            <consortium name="The Broad Institute Genomics Platform"/>
            <consortium name="The Broad Institute Genome Sequencing Center for Infectious Disease"/>
            <person name="Wu L."/>
            <person name="Ma J."/>
        </authorList>
    </citation>
    <scope>NUCLEOTIDE SEQUENCE [LARGE SCALE GENOMIC DNA]</scope>
    <source>
        <strain evidence="8">CGMCC 1.12470</strain>
    </source>
</reference>
<sequence length="514" mass="53728">MSNRPPAVAGADGAPAPGAGEQRLNRGFSFRSAFSLAFADVSPIVALYAIFTLGLFTAGPAFFWAFPIVLAGQLLIALVFGEMASRWPFAGSVYQWARHVRGASWGWAAAWAYAWGLTIALSTLAYGASGFLLEALGVEAPSRTQTAGTALAILAIGSLANMIGRKVLKVMVIASILCEIAGSLGLSAYLLLFHRVNPVSVLFDGFGTQGAGSWLGGPMLIAIAFVGWSFVGFESAGSIAEEVENPERNVPKAIILALLAVAALVMFSSVAIILSIPDLGRVMAEQTGDPVTYTLTSHLGEAVGRPLLLMFVIGFVSSFLAVQAAVSRCLWGSARDHALPGSRRLARLAGPERLPVNAIALTALVAGVLILVAGSELYGVLVNFTTMGFQISFAIPVVGALIARLRGTWRPGAFSLGRWGTPVTLLAALWAIAQTVNIAWPRASMGQEWYLRWSMVLTTGVLTAVGAVVFLAVRSRMREPLAERLAAASDIAAVPGQASPVAAGPSVAGEPAQP</sequence>
<feature type="transmembrane region" description="Helical" evidence="6">
    <location>
        <begin position="105"/>
        <end position="126"/>
    </location>
</feature>
<dbReference type="Pfam" id="PF13520">
    <property type="entry name" value="AA_permease_2"/>
    <property type="match status" value="1"/>
</dbReference>
<proteinExistence type="predicted"/>
<evidence type="ECO:0000256" key="3">
    <source>
        <dbReference type="ARBA" id="ARBA00022692"/>
    </source>
</evidence>
<evidence type="ECO:0000313" key="8">
    <source>
        <dbReference type="Proteomes" id="UP001597261"/>
    </source>
</evidence>
<accession>A0ABW4ISW7</accession>
<feature type="transmembrane region" description="Helical" evidence="6">
    <location>
        <begin position="146"/>
        <end position="163"/>
    </location>
</feature>
<evidence type="ECO:0000256" key="5">
    <source>
        <dbReference type="ARBA" id="ARBA00023136"/>
    </source>
</evidence>
<keyword evidence="5 6" id="KW-0472">Membrane</keyword>
<feature type="transmembrane region" description="Helical" evidence="6">
    <location>
        <begin position="62"/>
        <end position="84"/>
    </location>
</feature>
<dbReference type="Proteomes" id="UP001597261">
    <property type="component" value="Unassembled WGS sequence"/>
</dbReference>